<sequence length="101" mass="11152">MLVDQRFMTCTLLWCRTGGCRRIIGDLVGAGAGADQILVPLYCHVVGPHVVEMHGCISVLNDDSAQEEEGNQGQAKDGHQLELSFAHACCWRLFILVLARW</sequence>
<accession>A0A1B6Q9X4</accession>
<proteinExistence type="predicted"/>
<name>A0A1B6Q9X4_SORBI</name>
<reference evidence="1 2" key="1">
    <citation type="journal article" date="2009" name="Nature">
        <title>The Sorghum bicolor genome and the diversification of grasses.</title>
        <authorList>
            <person name="Paterson A.H."/>
            <person name="Bowers J.E."/>
            <person name="Bruggmann R."/>
            <person name="Dubchak I."/>
            <person name="Grimwood J."/>
            <person name="Gundlach H."/>
            <person name="Haberer G."/>
            <person name="Hellsten U."/>
            <person name="Mitros T."/>
            <person name="Poliakov A."/>
            <person name="Schmutz J."/>
            <person name="Spannagl M."/>
            <person name="Tang H."/>
            <person name="Wang X."/>
            <person name="Wicker T."/>
            <person name="Bharti A.K."/>
            <person name="Chapman J."/>
            <person name="Feltus F.A."/>
            <person name="Gowik U."/>
            <person name="Grigoriev I.V."/>
            <person name="Lyons E."/>
            <person name="Maher C.A."/>
            <person name="Martis M."/>
            <person name="Narechania A."/>
            <person name="Otillar R.P."/>
            <person name="Penning B.W."/>
            <person name="Salamov A.A."/>
            <person name="Wang Y."/>
            <person name="Zhang L."/>
            <person name="Carpita N.C."/>
            <person name="Freeling M."/>
            <person name="Gingle A.R."/>
            <person name="Hash C.T."/>
            <person name="Keller B."/>
            <person name="Klein P."/>
            <person name="Kresovich S."/>
            <person name="McCann M.C."/>
            <person name="Ming R."/>
            <person name="Peterson D.G."/>
            <person name="Mehboob-ur-Rahman"/>
            <person name="Ware D."/>
            <person name="Westhoff P."/>
            <person name="Mayer K.F."/>
            <person name="Messing J."/>
            <person name="Rokhsar D.S."/>
        </authorList>
    </citation>
    <scope>NUCLEOTIDE SEQUENCE [LARGE SCALE GENOMIC DNA]</scope>
    <source>
        <strain evidence="2">cv. BTx623</strain>
    </source>
</reference>
<dbReference type="AlphaFoldDB" id="A0A1B6Q9X4"/>
<dbReference type="Gramene" id="KXG34738">
    <property type="protein sequence ID" value="KXG34738"/>
    <property type="gene ID" value="SORBI_3002G084100"/>
</dbReference>
<organism evidence="1 2">
    <name type="scientific">Sorghum bicolor</name>
    <name type="common">Sorghum</name>
    <name type="synonym">Sorghum vulgare</name>
    <dbReference type="NCBI Taxonomy" id="4558"/>
    <lineage>
        <taxon>Eukaryota</taxon>
        <taxon>Viridiplantae</taxon>
        <taxon>Streptophyta</taxon>
        <taxon>Embryophyta</taxon>
        <taxon>Tracheophyta</taxon>
        <taxon>Spermatophyta</taxon>
        <taxon>Magnoliopsida</taxon>
        <taxon>Liliopsida</taxon>
        <taxon>Poales</taxon>
        <taxon>Poaceae</taxon>
        <taxon>PACMAD clade</taxon>
        <taxon>Panicoideae</taxon>
        <taxon>Andropogonodae</taxon>
        <taxon>Andropogoneae</taxon>
        <taxon>Sorghinae</taxon>
        <taxon>Sorghum</taxon>
    </lineage>
</organism>
<reference evidence="2" key="2">
    <citation type="journal article" date="2018" name="Plant J.">
        <title>The Sorghum bicolor reference genome: improved assembly, gene annotations, a transcriptome atlas, and signatures of genome organization.</title>
        <authorList>
            <person name="McCormick R.F."/>
            <person name="Truong S.K."/>
            <person name="Sreedasyam A."/>
            <person name="Jenkins J."/>
            <person name="Shu S."/>
            <person name="Sims D."/>
            <person name="Kennedy M."/>
            <person name="Amirebrahimi M."/>
            <person name="Weers B.D."/>
            <person name="McKinley B."/>
            <person name="Mattison A."/>
            <person name="Morishige D.T."/>
            <person name="Grimwood J."/>
            <person name="Schmutz J."/>
            <person name="Mullet J.E."/>
        </authorList>
    </citation>
    <scope>NUCLEOTIDE SEQUENCE [LARGE SCALE GENOMIC DNA]</scope>
    <source>
        <strain evidence="2">cv. BTx623</strain>
    </source>
</reference>
<protein>
    <submittedName>
        <fullName evidence="1">Uncharacterized protein</fullName>
    </submittedName>
</protein>
<dbReference type="InParanoid" id="A0A1B6Q9X4"/>
<dbReference type="Proteomes" id="UP000000768">
    <property type="component" value="Chromosome 2"/>
</dbReference>
<dbReference type="EMBL" id="CM000761">
    <property type="protein sequence ID" value="KXG34738.1"/>
    <property type="molecule type" value="Genomic_DNA"/>
</dbReference>
<keyword evidence="2" id="KW-1185">Reference proteome</keyword>
<evidence type="ECO:0000313" key="2">
    <source>
        <dbReference type="Proteomes" id="UP000000768"/>
    </source>
</evidence>
<evidence type="ECO:0000313" key="1">
    <source>
        <dbReference type="EMBL" id="KXG34738.1"/>
    </source>
</evidence>
<gene>
    <name evidence="1" type="ORF">SORBI_3002G084100</name>
</gene>